<accession>A0A2S9WTK1</accession>
<dbReference type="AlphaFoldDB" id="A0A2S9WTK1"/>
<protein>
    <recommendedName>
        <fullName evidence="3">GLPGLI family protein</fullName>
    </recommendedName>
</protein>
<organism evidence="1 2">
    <name type="scientific">Nonlabens agnitus</name>
    <dbReference type="NCBI Taxonomy" id="870484"/>
    <lineage>
        <taxon>Bacteria</taxon>
        <taxon>Pseudomonadati</taxon>
        <taxon>Bacteroidota</taxon>
        <taxon>Flavobacteriia</taxon>
        <taxon>Flavobacteriales</taxon>
        <taxon>Flavobacteriaceae</taxon>
        <taxon>Nonlabens</taxon>
    </lineage>
</organism>
<dbReference type="OrthoDB" id="1440774at2"/>
<comment type="caution">
    <text evidence="1">The sequence shown here is derived from an EMBL/GenBank/DDBJ whole genome shotgun (WGS) entry which is preliminary data.</text>
</comment>
<evidence type="ECO:0000313" key="1">
    <source>
        <dbReference type="EMBL" id="PRP66823.1"/>
    </source>
</evidence>
<dbReference type="NCBIfam" id="TIGR01200">
    <property type="entry name" value="GLPGLI"/>
    <property type="match status" value="1"/>
</dbReference>
<gene>
    <name evidence="1" type="ORF">BST86_06755</name>
</gene>
<evidence type="ECO:0000313" key="2">
    <source>
        <dbReference type="Proteomes" id="UP000239532"/>
    </source>
</evidence>
<dbReference type="EMBL" id="MQUC01000003">
    <property type="protein sequence ID" value="PRP66823.1"/>
    <property type="molecule type" value="Genomic_DNA"/>
</dbReference>
<keyword evidence="2" id="KW-1185">Reference proteome</keyword>
<proteinExistence type="predicted"/>
<evidence type="ECO:0008006" key="3">
    <source>
        <dbReference type="Google" id="ProtNLM"/>
    </source>
</evidence>
<reference evidence="1 2" key="1">
    <citation type="submission" date="2016-11" db="EMBL/GenBank/DDBJ databases">
        <title>Trade-off between light-utilization and light-protection in marine flavobacteria.</title>
        <authorList>
            <person name="Kumagai Y."/>
        </authorList>
    </citation>
    <scope>NUCLEOTIDE SEQUENCE [LARGE SCALE GENOMIC DNA]</scope>
    <source>
        <strain evidence="1 2">JCM 17109</strain>
    </source>
</reference>
<sequence>MYQSFFSTIFILFAVAIGIAQKNNTSEILQVTYDHSYKLLESDTLHKHETMRLLIQGMRTSFMENFQYKSDSIIKKNGTHLPTTEEEADILLQANQKTDNLYRIHADPEKLGYYSPLGIHTVYRYEEIPLMEWQLTGASRNILGYSCKSATVSYGGRA</sequence>
<name>A0A2S9WTK1_9FLAO</name>
<dbReference type="Proteomes" id="UP000239532">
    <property type="component" value="Unassembled WGS sequence"/>
</dbReference>
<dbReference type="InterPro" id="IPR005901">
    <property type="entry name" value="GLPGLI"/>
</dbReference>